<dbReference type="PANTHER" id="PTHR10434:SF11">
    <property type="entry name" value="1-ACYL-SN-GLYCEROL-3-PHOSPHATE ACYLTRANSFERASE"/>
    <property type="match status" value="1"/>
</dbReference>
<dbReference type="GO" id="GO:0003841">
    <property type="term" value="F:1-acylglycerol-3-phosphate O-acyltransferase activity"/>
    <property type="evidence" value="ECO:0007669"/>
    <property type="project" value="TreeGrafter"/>
</dbReference>
<dbReference type="InterPro" id="IPR002123">
    <property type="entry name" value="Plipid/glycerol_acylTrfase"/>
</dbReference>
<gene>
    <name evidence="5" type="ORF">D5H75_00305</name>
</gene>
<dbReference type="Pfam" id="PF01553">
    <property type="entry name" value="Acyltransferase"/>
    <property type="match status" value="1"/>
</dbReference>
<organism evidence="5 6">
    <name type="scientific">Bailinhaonella thermotolerans</name>
    <dbReference type="NCBI Taxonomy" id="1070861"/>
    <lineage>
        <taxon>Bacteria</taxon>
        <taxon>Bacillati</taxon>
        <taxon>Actinomycetota</taxon>
        <taxon>Actinomycetes</taxon>
        <taxon>Streptosporangiales</taxon>
        <taxon>Streptosporangiaceae</taxon>
        <taxon>Bailinhaonella</taxon>
    </lineage>
</organism>
<proteinExistence type="predicted"/>
<evidence type="ECO:0000256" key="2">
    <source>
        <dbReference type="ARBA" id="ARBA00023315"/>
    </source>
</evidence>
<evidence type="ECO:0000313" key="6">
    <source>
        <dbReference type="Proteomes" id="UP000265768"/>
    </source>
</evidence>
<keyword evidence="2 5" id="KW-0012">Acyltransferase</keyword>
<keyword evidence="6" id="KW-1185">Reference proteome</keyword>
<reference evidence="5 6" key="1">
    <citation type="submission" date="2018-09" db="EMBL/GenBank/DDBJ databases">
        <title>YIM 75507 draft genome.</title>
        <authorList>
            <person name="Tang S."/>
            <person name="Feng Y."/>
        </authorList>
    </citation>
    <scope>NUCLEOTIDE SEQUENCE [LARGE SCALE GENOMIC DNA]</scope>
    <source>
        <strain evidence="5 6">YIM 75507</strain>
    </source>
</reference>
<dbReference type="OrthoDB" id="9806008at2"/>
<feature type="region of interest" description="Disordered" evidence="3">
    <location>
        <begin position="208"/>
        <end position="227"/>
    </location>
</feature>
<dbReference type="SUPFAM" id="SSF69593">
    <property type="entry name" value="Glycerol-3-phosphate (1)-acyltransferase"/>
    <property type="match status" value="1"/>
</dbReference>
<dbReference type="RefSeq" id="WP_119924282.1">
    <property type="nucleotide sequence ID" value="NZ_QZEY01000001.1"/>
</dbReference>
<dbReference type="GO" id="GO:0005886">
    <property type="term" value="C:plasma membrane"/>
    <property type="evidence" value="ECO:0007669"/>
    <property type="project" value="TreeGrafter"/>
</dbReference>
<dbReference type="SMART" id="SM00563">
    <property type="entry name" value="PlsC"/>
    <property type="match status" value="1"/>
</dbReference>
<evidence type="ECO:0000256" key="1">
    <source>
        <dbReference type="ARBA" id="ARBA00022679"/>
    </source>
</evidence>
<protein>
    <submittedName>
        <fullName evidence="5">1-acyl-sn-glycerol-3-phosphate acyltransferase</fullName>
    </submittedName>
</protein>
<dbReference type="GO" id="GO:0006654">
    <property type="term" value="P:phosphatidic acid biosynthetic process"/>
    <property type="evidence" value="ECO:0007669"/>
    <property type="project" value="TreeGrafter"/>
</dbReference>
<accession>A0A3A4B425</accession>
<comment type="caution">
    <text evidence="5">The sequence shown here is derived from an EMBL/GenBank/DDBJ whole genome shotgun (WGS) entry which is preliminary data.</text>
</comment>
<name>A0A3A4B425_9ACTN</name>
<evidence type="ECO:0000256" key="3">
    <source>
        <dbReference type="SAM" id="MobiDB-lite"/>
    </source>
</evidence>
<dbReference type="PANTHER" id="PTHR10434">
    <property type="entry name" value="1-ACYL-SN-GLYCEROL-3-PHOSPHATE ACYLTRANSFERASE"/>
    <property type="match status" value="1"/>
</dbReference>
<dbReference type="AlphaFoldDB" id="A0A3A4B425"/>
<evidence type="ECO:0000259" key="4">
    <source>
        <dbReference type="SMART" id="SM00563"/>
    </source>
</evidence>
<feature type="domain" description="Phospholipid/glycerol acyltransferase" evidence="4">
    <location>
        <begin position="35"/>
        <end position="154"/>
    </location>
</feature>
<keyword evidence="1 5" id="KW-0808">Transferase</keyword>
<dbReference type="CDD" id="cd07989">
    <property type="entry name" value="LPLAT_AGPAT-like"/>
    <property type="match status" value="1"/>
</dbReference>
<dbReference type="Proteomes" id="UP000265768">
    <property type="component" value="Unassembled WGS sequence"/>
</dbReference>
<sequence>MLFWLLKHVLLGPVLRVLYRPRVVGRENVPATGPVIVAPNHPAFADSFFVPLTTPRPIVFLGKNEYFTTPGLRGRLMNAFFRGVGTIPVDRTGGRAAAAALDTAARVLGEGRVFGIYPEGTRSPDGRIYRGRTGVARLALRTGAPVVPCAVRGTDRVSWRGGLPRFPRVEITFGKPMTFTGEQDHQTLRAVTDEIMAELTRLSGLPYVDSYSPGPARRQGKGEAGAD</sequence>
<evidence type="ECO:0000313" key="5">
    <source>
        <dbReference type="EMBL" id="RJL35310.1"/>
    </source>
</evidence>
<dbReference type="EMBL" id="QZEY01000001">
    <property type="protein sequence ID" value="RJL35310.1"/>
    <property type="molecule type" value="Genomic_DNA"/>
</dbReference>